<proteinExistence type="predicted"/>
<sequence>IAVFNIFSSKFLSPALSFISAIVSLNFQYFLLQKVVVSVKVFGLKTYKAKLVVFARRARKVKAAKWAHITKILNSSPSVDLVKVTEEMKSFNA</sequence>
<keyword evidence="1" id="KW-0472">Membrane</keyword>
<accession>A0A314L3C6</accession>
<protein>
    <submittedName>
        <fullName evidence="2">Uncharacterized protein</fullName>
    </submittedName>
</protein>
<comment type="caution">
    <text evidence="2">The sequence shown here is derived from an EMBL/GenBank/DDBJ whole genome shotgun (WGS) entry which is preliminary data.</text>
</comment>
<evidence type="ECO:0000256" key="1">
    <source>
        <dbReference type="SAM" id="Phobius"/>
    </source>
</evidence>
<dbReference type="EMBL" id="MJEQ01000463">
    <property type="protein sequence ID" value="OIT36158.1"/>
    <property type="molecule type" value="Genomic_DNA"/>
</dbReference>
<organism evidence="2 3">
    <name type="scientific">Nicotiana attenuata</name>
    <name type="common">Coyote tobacco</name>
    <dbReference type="NCBI Taxonomy" id="49451"/>
    <lineage>
        <taxon>Eukaryota</taxon>
        <taxon>Viridiplantae</taxon>
        <taxon>Streptophyta</taxon>
        <taxon>Embryophyta</taxon>
        <taxon>Tracheophyta</taxon>
        <taxon>Spermatophyta</taxon>
        <taxon>Magnoliopsida</taxon>
        <taxon>eudicotyledons</taxon>
        <taxon>Gunneridae</taxon>
        <taxon>Pentapetalae</taxon>
        <taxon>asterids</taxon>
        <taxon>lamiids</taxon>
        <taxon>Solanales</taxon>
        <taxon>Solanaceae</taxon>
        <taxon>Nicotianoideae</taxon>
        <taxon>Nicotianeae</taxon>
        <taxon>Nicotiana</taxon>
    </lineage>
</organism>
<feature type="transmembrane region" description="Helical" evidence="1">
    <location>
        <begin position="12"/>
        <end position="32"/>
    </location>
</feature>
<dbReference type="AlphaFoldDB" id="A0A314L3C6"/>
<name>A0A314L3C6_NICAT</name>
<feature type="non-terminal residue" evidence="2">
    <location>
        <position position="1"/>
    </location>
</feature>
<dbReference type="SMR" id="A0A314L3C6"/>
<evidence type="ECO:0000313" key="3">
    <source>
        <dbReference type="Proteomes" id="UP000187609"/>
    </source>
</evidence>
<reference evidence="2" key="1">
    <citation type="submission" date="2016-11" db="EMBL/GenBank/DDBJ databases">
        <title>The genome of Nicotiana attenuata.</title>
        <authorList>
            <person name="Xu S."/>
            <person name="Brockmoeller T."/>
            <person name="Gaquerel E."/>
            <person name="Navarro A."/>
            <person name="Kuhl H."/>
            <person name="Gase K."/>
            <person name="Ling Z."/>
            <person name="Zhou W."/>
            <person name="Kreitzer C."/>
            <person name="Stanke M."/>
            <person name="Tang H."/>
            <person name="Lyons E."/>
            <person name="Pandey P."/>
            <person name="Pandey S.P."/>
            <person name="Timmermann B."/>
            <person name="Baldwin I.T."/>
        </authorList>
    </citation>
    <scope>NUCLEOTIDE SEQUENCE [LARGE SCALE GENOMIC DNA]</scope>
    <source>
        <strain evidence="2">UT</strain>
    </source>
</reference>
<dbReference type="Proteomes" id="UP000187609">
    <property type="component" value="Unassembled WGS sequence"/>
</dbReference>
<keyword evidence="1" id="KW-1133">Transmembrane helix</keyword>
<keyword evidence="1" id="KW-0812">Transmembrane</keyword>
<keyword evidence="3" id="KW-1185">Reference proteome</keyword>
<dbReference type="Gramene" id="OIT36158">
    <property type="protein sequence ID" value="OIT36158"/>
    <property type="gene ID" value="A4A49_58207"/>
</dbReference>
<evidence type="ECO:0000313" key="2">
    <source>
        <dbReference type="EMBL" id="OIT36158.1"/>
    </source>
</evidence>
<dbReference type="STRING" id="49451.A0A314L3C6"/>
<gene>
    <name evidence="2" type="ORF">A4A49_58207</name>
</gene>